<dbReference type="AlphaFoldDB" id="A0AAN0VJ07"/>
<accession>A0AAN0VJ07</accession>
<reference evidence="2 3" key="1">
    <citation type="journal article" date="2014" name="ISME J.">
        <title>Adaptation of an abundant Roseobacter RCA organism to pelagic systems revealed by genomic and transcriptomic analyses.</title>
        <authorList>
            <person name="Voget S."/>
            <person name="Wemheuer B."/>
            <person name="Brinkhoff T."/>
            <person name="Vollmers J."/>
            <person name="Dietrich S."/>
            <person name="Giebel H.A."/>
            <person name="Beardsley C."/>
            <person name="Sardemann C."/>
            <person name="Bakenhus I."/>
            <person name="Billerbeck S."/>
            <person name="Daniel R."/>
            <person name="Simon M."/>
        </authorList>
    </citation>
    <scope>NUCLEOTIDE SEQUENCE [LARGE SCALE GENOMIC DNA]</scope>
    <source>
        <strain evidence="2 3">RCA23</strain>
    </source>
</reference>
<evidence type="ECO:0000313" key="3">
    <source>
        <dbReference type="Proteomes" id="UP000028680"/>
    </source>
</evidence>
<dbReference type="Proteomes" id="UP000028680">
    <property type="component" value="Chromosome"/>
</dbReference>
<proteinExistence type="predicted"/>
<evidence type="ECO:0000259" key="1">
    <source>
        <dbReference type="PROSITE" id="PS51186"/>
    </source>
</evidence>
<dbReference type="KEGG" id="ptp:RCA23_c21440"/>
<dbReference type="PROSITE" id="PS51186">
    <property type="entry name" value="GNAT"/>
    <property type="match status" value="1"/>
</dbReference>
<organism evidence="2 3">
    <name type="scientific">Planktomarina temperata RCA23</name>
    <dbReference type="NCBI Taxonomy" id="666509"/>
    <lineage>
        <taxon>Bacteria</taxon>
        <taxon>Pseudomonadati</taxon>
        <taxon>Pseudomonadota</taxon>
        <taxon>Alphaproteobacteria</taxon>
        <taxon>Rhodobacterales</taxon>
        <taxon>Paracoccaceae</taxon>
        <taxon>Planktomarina</taxon>
    </lineage>
</organism>
<dbReference type="Gene3D" id="3.40.630.30">
    <property type="match status" value="1"/>
</dbReference>
<gene>
    <name evidence="2" type="ORF">RCA23_c21440</name>
</gene>
<sequence>MAADLARIHRSAFVNARPWSADEFQHLMAQPGVHVRAVPGCFAMGRLVLDELEILTVACAVEAQRRGLARQVMLSLCEASAVLGARSVFLEVAADNVPALGLYKSLEFEQVGRRSGYYQRRDGTQCDALILRKSLT</sequence>
<evidence type="ECO:0000313" key="2">
    <source>
        <dbReference type="EMBL" id="AII87671.1"/>
    </source>
</evidence>
<dbReference type="InterPro" id="IPR016181">
    <property type="entry name" value="Acyl_CoA_acyltransferase"/>
</dbReference>
<keyword evidence="3" id="KW-1185">Reference proteome</keyword>
<dbReference type="SUPFAM" id="SSF55729">
    <property type="entry name" value="Acyl-CoA N-acyltransferases (Nat)"/>
    <property type="match status" value="1"/>
</dbReference>
<feature type="domain" description="N-acetyltransferase" evidence="1">
    <location>
        <begin position="1"/>
        <end position="136"/>
    </location>
</feature>
<dbReference type="GO" id="GO:0016747">
    <property type="term" value="F:acyltransferase activity, transferring groups other than amino-acyl groups"/>
    <property type="evidence" value="ECO:0007669"/>
    <property type="project" value="InterPro"/>
</dbReference>
<dbReference type="InterPro" id="IPR000182">
    <property type="entry name" value="GNAT_dom"/>
</dbReference>
<dbReference type="Pfam" id="PF00583">
    <property type="entry name" value="Acetyltransf_1"/>
    <property type="match status" value="1"/>
</dbReference>
<protein>
    <recommendedName>
        <fullName evidence="1">N-acetyltransferase domain-containing protein</fullName>
    </recommendedName>
</protein>
<name>A0AAN0VJ07_9RHOB</name>
<dbReference type="EMBL" id="CP003984">
    <property type="protein sequence ID" value="AII87671.1"/>
    <property type="molecule type" value="Genomic_DNA"/>
</dbReference>